<dbReference type="EMBL" id="BSDE01000002">
    <property type="protein sequence ID" value="GLH72867.1"/>
    <property type="molecule type" value="Genomic_DNA"/>
</dbReference>
<gene>
    <name evidence="1" type="ORF">GETHLI_13690</name>
</gene>
<evidence type="ECO:0000313" key="1">
    <source>
        <dbReference type="EMBL" id="GLH72867.1"/>
    </source>
</evidence>
<sequence length="137" mass="15470">MKSGDPRTWMWTRALEALNEAERLHKQFFHLGRSPSRRPVWEPPVDIFEGDGALHIVVALPGVTLDRLKVVSEGTSLLISGDLPVPWEGRIGALHRMEIPHGRFERRIEGLPPGLQATRHALCDGCLFLSFRKPEHP</sequence>
<reference evidence="1 2" key="1">
    <citation type="journal article" date="2023" name="Antonie Van Leeuwenhoek">
        <title>Mesoterricola silvestris gen. nov., sp. nov., Mesoterricola sediminis sp. nov., Geothrix oryzae sp. nov., Geothrix edaphica sp. nov., Geothrix rubra sp. nov., and Geothrix limicola sp. nov., six novel members of Acidobacteriota isolated from soils.</title>
        <authorList>
            <person name="Itoh H."/>
            <person name="Sugisawa Y."/>
            <person name="Mise K."/>
            <person name="Xu Z."/>
            <person name="Kuniyasu M."/>
            <person name="Ushijima N."/>
            <person name="Kawano K."/>
            <person name="Kobayashi E."/>
            <person name="Shiratori Y."/>
            <person name="Masuda Y."/>
            <person name="Senoo K."/>
        </authorList>
    </citation>
    <scope>NUCLEOTIDE SEQUENCE [LARGE SCALE GENOMIC DNA]</scope>
    <source>
        <strain evidence="1 2">Red804</strain>
    </source>
</reference>
<accession>A0ABQ5QDY0</accession>
<evidence type="ECO:0000313" key="2">
    <source>
        <dbReference type="Proteomes" id="UP001165069"/>
    </source>
</evidence>
<dbReference type="Proteomes" id="UP001165069">
    <property type="component" value="Unassembled WGS sequence"/>
</dbReference>
<keyword evidence="2" id="KW-1185">Reference proteome</keyword>
<dbReference type="RefSeq" id="WP_285573083.1">
    <property type="nucleotide sequence ID" value="NZ_BSDE01000002.1"/>
</dbReference>
<name>A0ABQ5QDY0_9BACT</name>
<proteinExistence type="predicted"/>
<dbReference type="InterPro" id="IPR008978">
    <property type="entry name" value="HSP20-like_chaperone"/>
</dbReference>
<dbReference type="Gene3D" id="2.60.40.790">
    <property type="match status" value="1"/>
</dbReference>
<protein>
    <submittedName>
        <fullName evidence="1">Heat-shock protein</fullName>
    </submittedName>
</protein>
<dbReference type="CDD" id="cd06464">
    <property type="entry name" value="ACD_sHsps-like"/>
    <property type="match status" value="1"/>
</dbReference>
<comment type="caution">
    <text evidence="1">The sequence shown here is derived from an EMBL/GenBank/DDBJ whole genome shotgun (WGS) entry which is preliminary data.</text>
</comment>
<dbReference type="SUPFAM" id="SSF49764">
    <property type="entry name" value="HSP20-like chaperones"/>
    <property type="match status" value="1"/>
</dbReference>
<organism evidence="1 2">
    <name type="scientific">Geothrix limicola</name>
    <dbReference type="NCBI Taxonomy" id="2927978"/>
    <lineage>
        <taxon>Bacteria</taxon>
        <taxon>Pseudomonadati</taxon>
        <taxon>Acidobacteriota</taxon>
        <taxon>Holophagae</taxon>
        <taxon>Holophagales</taxon>
        <taxon>Holophagaceae</taxon>
        <taxon>Geothrix</taxon>
    </lineage>
</organism>